<reference evidence="3" key="1">
    <citation type="submission" date="2017-09" db="EMBL/GenBank/DDBJ databases">
        <title>Depth-based differentiation of microbial function through sediment-hosted aquifers and enrichment of novel symbionts in the deep terrestrial subsurface.</title>
        <authorList>
            <person name="Probst A.J."/>
            <person name="Ladd B."/>
            <person name="Jarett J.K."/>
            <person name="Geller-Mcgrath D.E."/>
            <person name="Sieber C.M.K."/>
            <person name="Emerson J.B."/>
            <person name="Anantharaman K."/>
            <person name="Thomas B.C."/>
            <person name="Malmstrom R."/>
            <person name="Stieglmeier M."/>
            <person name="Klingl A."/>
            <person name="Woyke T."/>
            <person name="Ryan C.M."/>
            <person name="Banfield J.F."/>
        </authorList>
    </citation>
    <scope>NUCLEOTIDE SEQUENCE [LARGE SCALE GENOMIC DNA]</scope>
</reference>
<comment type="caution">
    <text evidence="2">The sequence shown here is derived from an EMBL/GenBank/DDBJ whole genome shotgun (WGS) entry which is preliminary data.</text>
</comment>
<sequence length="127" mass="13186">MRLIILAFARRSPGDGFSVAERSRARDGGVYSSSFGPTALTGTNSSLAFCLIFGSSSSSSSCSSSSPSTSSSASSVSSRSFGNTTSKLSSSTSSFRLKMLNGILREALRVMSRDVSIKAISKMMAAL</sequence>
<gene>
    <name evidence="2" type="ORF">COU09_00015</name>
</gene>
<organism evidence="2 3">
    <name type="scientific">Candidatus Harrisonbacteria bacterium CG10_big_fil_rev_8_21_14_0_10_44_23</name>
    <dbReference type="NCBI Taxonomy" id="1974585"/>
    <lineage>
        <taxon>Bacteria</taxon>
        <taxon>Candidatus Harrisoniibacteriota</taxon>
    </lineage>
</organism>
<dbReference type="AlphaFoldDB" id="A0A2H0UR25"/>
<name>A0A2H0UR25_9BACT</name>
<dbReference type="EMBL" id="PFBB01000001">
    <property type="protein sequence ID" value="PIR88850.1"/>
    <property type="molecule type" value="Genomic_DNA"/>
</dbReference>
<proteinExistence type="predicted"/>
<dbReference type="Proteomes" id="UP000229615">
    <property type="component" value="Unassembled WGS sequence"/>
</dbReference>
<accession>A0A2H0UR25</accession>
<feature type="region of interest" description="Disordered" evidence="1">
    <location>
        <begin position="55"/>
        <end position="92"/>
    </location>
</feature>
<evidence type="ECO:0000313" key="2">
    <source>
        <dbReference type="EMBL" id="PIR88850.1"/>
    </source>
</evidence>
<evidence type="ECO:0000313" key="3">
    <source>
        <dbReference type="Proteomes" id="UP000229615"/>
    </source>
</evidence>
<evidence type="ECO:0000256" key="1">
    <source>
        <dbReference type="SAM" id="MobiDB-lite"/>
    </source>
</evidence>
<protein>
    <submittedName>
        <fullName evidence="2">Uncharacterized protein</fullName>
    </submittedName>
</protein>